<dbReference type="Gene3D" id="3.40.50.720">
    <property type="entry name" value="NAD(P)-binding Rossmann-like Domain"/>
    <property type="match status" value="1"/>
</dbReference>
<dbReference type="OrthoDB" id="9803333at2"/>
<evidence type="ECO:0000313" key="2">
    <source>
        <dbReference type="Proteomes" id="UP000298484"/>
    </source>
</evidence>
<dbReference type="EMBL" id="SRHY01000008">
    <property type="protein sequence ID" value="TFJ93288.1"/>
    <property type="molecule type" value="Genomic_DNA"/>
</dbReference>
<reference evidence="1 2" key="1">
    <citation type="submission" date="2019-03" db="EMBL/GenBank/DDBJ databases">
        <title>Genome sequence of Lentibacillus salicampi ATCC BAA-719.</title>
        <authorList>
            <person name="Maclea K.S."/>
            <person name="Simoes Junior M."/>
        </authorList>
    </citation>
    <scope>NUCLEOTIDE SEQUENCE [LARGE SCALE GENOMIC DNA]</scope>
    <source>
        <strain evidence="1 2">ATCC BAA-719</strain>
    </source>
</reference>
<dbReference type="Pfam" id="PF13561">
    <property type="entry name" value="adh_short_C2"/>
    <property type="match status" value="1"/>
</dbReference>
<dbReference type="Proteomes" id="UP000298484">
    <property type="component" value="Unassembled WGS sequence"/>
</dbReference>
<protein>
    <submittedName>
        <fullName evidence="1">SDR family oxidoreductase</fullName>
    </submittedName>
</protein>
<accession>A0A4Y9ABJ4</accession>
<dbReference type="SUPFAM" id="SSF51735">
    <property type="entry name" value="NAD(P)-binding Rossmann-fold domains"/>
    <property type="match status" value="1"/>
</dbReference>
<dbReference type="InterPro" id="IPR036291">
    <property type="entry name" value="NAD(P)-bd_dom_sf"/>
</dbReference>
<proteinExistence type="predicted"/>
<comment type="caution">
    <text evidence="1">The sequence shown here is derived from an EMBL/GenBank/DDBJ whole genome shotgun (WGS) entry which is preliminary data.</text>
</comment>
<dbReference type="AlphaFoldDB" id="A0A4Y9ABJ4"/>
<name>A0A4Y9ABJ4_9BACI</name>
<organism evidence="1 2">
    <name type="scientific">Lentibacillus salicampi</name>
    <dbReference type="NCBI Taxonomy" id="175306"/>
    <lineage>
        <taxon>Bacteria</taxon>
        <taxon>Bacillati</taxon>
        <taxon>Bacillota</taxon>
        <taxon>Bacilli</taxon>
        <taxon>Bacillales</taxon>
        <taxon>Bacillaceae</taxon>
        <taxon>Lentibacillus</taxon>
    </lineage>
</organism>
<gene>
    <name evidence="1" type="ORF">E4U82_08120</name>
</gene>
<dbReference type="InterPro" id="IPR002347">
    <property type="entry name" value="SDR_fam"/>
</dbReference>
<evidence type="ECO:0000313" key="1">
    <source>
        <dbReference type="EMBL" id="TFJ93288.1"/>
    </source>
</evidence>
<sequence>MRCNAIAPGDVNTNIGTTMAEPNEFGAKRAMSGSDNNPRSGDPEEVAKIALFLASYDSGFVNADVIRADAGWLAY</sequence>
<keyword evidence="2" id="KW-1185">Reference proteome</keyword>